<keyword evidence="2" id="KW-1185">Reference proteome</keyword>
<comment type="caution">
    <text evidence="1">The sequence shown here is derived from an EMBL/GenBank/DDBJ whole genome shotgun (WGS) entry which is preliminary data.</text>
</comment>
<reference evidence="1 2" key="1">
    <citation type="journal article" date="2022" name="New Phytol.">
        <title>Ecological generalism drives hyperdiversity of secondary metabolite gene clusters in xylarialean endophytes.</title>
        <authorList>
            <person name="Franco M.E.E."/>
            <person name="Wisecaver J.H."/>
            <person name="Arnold A.E."/>
            <person name="Ju Y.M."/>
            <person name="Slot J.C."/>
            <person name="Ahrendt S."/>
            <person name="Moore L.P."/>
            <person name="Eastman K.E."/>
            <person name="Scott K."/>
            <person name="Konkel Z."/>
            <person name="Mondo S.J."/>
            <person name="Kuo A."/>
            <person name="Hayes R.D."/>
            <person name="Haridas S."/>
            <person name="Andreopoulos B."/>
            <person name="Riley R."/>
            <person name="LaButti K."/>
            <person name="Pangilinan J."/>
            <person name="Lipzen A."/>
            <person name="Amirebrahimi M."/>
            <person name="Yan J."/>
            <person name="Adam C."/>
            <person name="Keymanesh K."/>
            <person name="Ng V."/>
            <person name="Louie K."/>
            <person name="Northen T."/>
            <person name="Drula E."/>
            <person name="Henrissat B."/>
            <person name="Hsieh H.M."/>
            <person name="Youens-Clark K."/>
            <person name="Lutzoni F."/>
            <person name="Miadlikowska J."/>
            <person name="Eastwood D.C."/>
            <person name="Hamelin R.C."/>
            <person name="Grigoriev I.V."/>
            <person name="U'Ren J.M."/>
        </authorList>
    </citation>
    <scope>NUCLEOTIDE SEQUENCE [LARGE SCALE GENOMIC DNA]</scope>
    <source>
        <strain evidence="1 2">CBS 119005</strain>
    </source>
</reference>
<sequence length="161" mass="18391">MNIKQLSPLNIIPDGVLRNESRRWVDRPNSRRLAAVNAHPNGTAYSGELINLLSRLEWPNQETIVINIDNNRVQVPNVAWVGDRLLAVARQRFREVKEGVKPAGYYADRDVSWARPSMPMPYIADGPDDPRIAQVEACIQRVLDDYEVCTLEYLTPKVRLE</sequence>
<proteinExistence type="predicted"/>
<gene>
    <name evidence="1" type="ORF">F4820DRAFT_425279</name>
</gene>
<evidence type="ECO:0000313" key="2">
    <source>
        <dbReference type="Proteomes" id="UP001497700"/>
    </source>
</evidence>
<protein>
    <submittedName>
        <fullName evidence="1">Uncharacterized protein</fullName>
    </submittedName>
</protein>
<accession>A0ACB9YX71</accession>
<organism evidence="1 2">
    <name type="scientific">Hypoxylon rubiginosum</name>
    <dbReference type="NCBI Taxonomy" id="110542"/>
    <lineage>
        <taxon>Eukaryota</taxon>
        <taxon>Fungi</taxon>
        <taxon>Dikarya</taxon>
        <taxon>Ascomycota</taxon>
        <taxon>Pezizomycotina</taxon>
        <taxon>Sordariomycetes</taxon>
        <taxon>Xylariomycetidae</taxon>
        <taxon>Xylariales</taxon>
        <taxon>Hypoxylaceae</taxon>
        <taxon>Hypoxylon</taxon>
    </lineage>
</organism>
<dbReference type="EMBL" id="MU393494">
    <property type="protein sequence ID" value="KAI4863959.1"/>
    <property type="molecule type" value="Genomic_DNA"/>
</dbReference>
<dbReference type="Proteomes" id="UP001497700">
    <property type="component" value="Unassembled WGS sequence"/>
</dbReference>
<evidence type="ECO:0000313" key="1">
    <source>
        <dbReference type="EMBL" id="KAI4863959.1"/>
    </source>
</evidence>
<name>A0ACB9YX71_9PEZI</name>